<comment type="caution">
    <text evidence="1">The sequence shown here is derived from an EMBL/GenBank/DDBJ whole genome shotgun (WGS) entry which is preliminary data.</text>
</comment>
<sequence>MSDITTEKKLELIEQVRSQYNKNRYDMSNREKILYGRASFPEASREDSLAAGNPPSTVSFFKLRLLLALVMFVGVIACHQSGIKIAGITMEQLFQVISADYYADVTEFVESMSESVK</sequence>
<protein>
    <submittedName>
        <fullName evidence="1">Uncharacterized protein</fullName>
    </submittedName>
</protein>
<evidence type="ECO:0000313" key="1">
    <source>
        <dbReference type="EMBL" id="HIW81032.1"/>
    </source>
</evidence>
<reference evidence="1" key="2">
    <citation type="submission" date="2021-04" db="EMBL/GenBank/DDBJ databases">
        <authorList>
            <person name="Gilroy R."/>
        </authorList>
    </citation>
    <scope>NUCLEOTIDE SEQUENCE</scope>
    <source>
        <strain evidence="1">CHK195-6426</strain>
    </source>
</reference>
<evidence type="ECO:0000313" key="2">
    <source>
        <dbReference type="Proteomes" id="UP000824265"/>
    </source>
</evidence>
<dbReference type="Proteomes" id="UP000824265">
    <property type="component" value="Unassembled WGS sequence"/>
</dbReference>
<reference evidence="1" key="1">
    <citation type="journal article" date="2021" name="PeerJ">
        <title>Extensive microbial diversity within the chicken gut microbiome revealed by metagenomics and culture.</title>
        <authorList>
            <person name="Gilroy R."/>
            <person name="Ravi A."/>
            <person name="Getino M."/>
            <person name="Pursley I."/>
            <person name="Horton D.L."/>
            <person name="Alikhan N.F."/>
            <person name="Baker D."/>
            <person name="Gharbi K."/>
            <person name="Hall N."/>
            <person name="Watson M."/>
            <person name="Adriaenssens E.M."/>
            <person name="Foster-Nyarko E."/>
            <person name="Jarju S."/>
            <person name="Secka A."/>
            <person name="Antonio M."/>
            <person name="Oren A."/>
            <person name="Chaudhuri R.R."/>
            <person name="La Ragione R."/>
            <person name="Hildebrand F."/>
            <person name="Pallen M.J."/>
        </authorList>
    </citation>
    <scope>NUCLEOTIDE SEQUENCE</scope>
    <source>
        <strain evidence="1">CHK195-6426</strain>
    </source>
</reference>
<organism evidence="1 2">
    <name type="scientific">Candidatus Acetatifactor stercoripullorum</name>
    <dbReference type="NCBI Taxonomy" id="2838414"/>
    <lineage>
        <taxon>Bacteria</taxon>
        <taxon>Bacillati</taxon>
        <taxon>Bacillota</taxon>
        <taxon>Clostridia</taxon>
        <taxon>Lachnospirales</taxon>
        <taxon>Lachnospiraceae</taxon>
        <taxon>Acetatifactor</taxon>
    </lineage>
</organism>
<gene>
    <name evidence="1" type="ORF">H9742_05795</name>
</gene>
<proteinExistence type="predicted"/>
<name>A0A9D1R4U0_9FIRM</name>
<dbReference type="EMBL" id="DXGH01000032">
    <property type="protein sequence ID" value="HIW81032.1"/>
    <property type="molecule type" value="Genomic_DNA"/>
</dbReference>
<accession>A0A9D1R4U0</accession>
<dbReference type="AlphaFoldDB" id="A0A9D1R4U0"/>